<comment type="caution">
    <text evidence="2">The sequence shown here is derived from an EMBL/GenBank/DDBJ whole genome shotgun (WGS) entry which is preliminary data.</text>
</comment>
<evidence type="ECO:0000313" key="2">
    <source>
        <dbReference type="EMBL" id="KAB5588260.1"/>
    </source>
</evidence>
<feature type="region of interest" description="Disordered" evidence="1">
    <location>
        <begin position="1"/>
        <end position="35"/>
    </location>
</feature>
<proteinExistence type="predicted"/>
<feature type="compositionally biased region" description="Polar residues" evidence="1">
    <location>
        <begin position="1"/>
        <end position="12"/>
    </location>
</feature>
<protein>
    <submittedName>
        <fullName evidence="2">Uncharacterized protein</fullName>
    </submittedName>
</protein>
<sequence length="352" mass="39474">MDTTTNQPQKSTAGHDKRPYASSGSPDVDMSTKKKLHSGNGDHAYLLVFPCPGKGAFGIERDSKPEDALGKYVFWVKIGDCGDDPNTRLNFYQQWIINQDVAFCDFTCCYPDPTNRKPRIGKQLEHKIFGKSEMGGLGQARSSEWRAVYSSTKSEDFGKLSDSLAKLVKGVNERQGGCEYDFGEFHQLVTKAIQDGHGCLGPASKPGEAPTADKPRWVYIMTIPSVHKNAKNMGISKNGEHIVSVRVGTFYYDTSHPFHWFSRQGPMTHIPDFAYNAAEVPPEKTSNNDELAKLIAEQIKSGIHASTIKMEDFDKQGYKFTVNIGSDTNSVRKQMEFLRETVDNFHNWYNHK</sequence>
<name>A0A5N5Q8Z2_9AGAM</name>
<reference evidence="2 3" key="1">
    <citation type="journal article" date="2019" name="Fungal Biol. Biotechnol.">
        <title>Draft genome sequence of fastidious pathogen Ceratobasidium theobromae, which causes vascular-streak dieback in Theobroma cacao.</title>
        <authorList>
            <person name="Ali S.S."/>
            <person name="Asman A."/>
            <person name="Shao J."/>
            <person name="Firmansyah A.P."/>
            <person name="Susilo A.W."/>
            <person name="Rosmana A."/>
            <person name="McMahon P."/>
            <person name="Junaid M."/>
            <person name="Guest D."/>
            <person name="Kheng T.Y."/>
            <person name="Meinhardt L.W."/>
            <person name="Bailey B.A."/>
        </authorList>
    </citation>
    <scope>NUCLEOTIDE SEQUENCE [LARGE SCALE GENOMIC DNA]</scope>
    <source>
        <strain evidence="2 3">CT2</strain>
    </source>
</reference>
<accession>A0A5N5Q8Z2</accession>
<keyword evidence="3" id="KW-1185">Reference proteome</keyword>
<gene>
    <name evidence="2" type="ORF">CTheo_8301</name>
</gene>
<organism evidence="2 3">
    <name type="scientific">Ceratobasidium theobromae</name>
    <dbReference type="NCBI Taxonomy" id="1582974"/>
    <lineage>
        <taxon>Eukaryota</taxon>
        <taxon>Fungi</taxon>
        <taxon>Dikarya</taxon>
        <taxon>Basidiomycota</taxon>
        <taxon>Agaricomycotina</taxon>
        <taxon>Agaricomycetes</taxon>
        <taxon>Cantharellales</taxon>
        <taxon>Ceratobasidiaceae</taxon>
        <taxon>Ceratobasidium</taxon>
    </lineage>
</organism>
<evidence type="ECO:0000313" key="3">
    <source>
        <dbReference type="Proteomes" id="UP000383932"/>
    </source>
</evidence>
<evidence type="ECO:0000256" key="1">
    <source>
        <dbReference type="SAM" id="MobiDB-lite"/>
    </source>
</evidence>
<dbReference type="Proteomes" id="UP000383932">
    <property type="component" value="Unassembled WGS sequence"/>
</dbReference>
<dbReference type="AlphaFoldDB" id="A0A5N5Q8Z2"/>
<dbReference type="EMBL" id="SSOP01000509">
    <property type="protein sequence ID" value="KAB5588260.1"/>
    <property type="molecule type" value="Genomic_DNA"/>
</dbReference>